<dbReference type="Proteomes" id="UP001224775">
    <property type="component" value="Unassembled WGS sequence"/>
</dbReference>
<feature type="compositionally biased region" description="Basic and acidic residues" evidence="3">
    <location>
        <begin position="288"/>
        <end position="298"/>
    </location>
</feature>
<dbReference type="InterPro" id="IPR006671">
    <property type="entry name" value="Cyclin_N"/>
</dbReference>
<evidence type="ECO:0000256" key="1">
    <source>
        <dbReference type="ARBA" id="ARBA00023127"/>
    </source>
</evidence>
<comment type="caution">
    <text evidence="6">The sequence shown here is derived from an EMBL/GenBank/DDBJ whole genome shotgun (WGS) entry which is preliminary data.</text>
</comment>
<accession>A0AAD8XWS6</accession>
<name>A0AAD8XWS6_9STRA</name>
<feature type="domain" description="Cyclin-like" evidence="4">
    <location>
        <begin position="176"/>
        <end position="259"/>
    </location>
</feature>
<proteinExistence type="inferred from homology"/>
<dbReference type="InterPro" id="IPR013763">
    <property type="entry name" value="Cyclin-like_dom"/>
</dbReference>
<feature type="domain" description="Cyclin C-terminal" evidence="5">
    <location>
        <begin position="165"/>
        <end position="294"/>
    </location>
</feature>
<evidence type="ECO:0000256" key="2">
    <source>
        <dbReference type="RuleBase" id="RU000383"/>
    </source>
</evidence>
<protein>
    <submittedName>
        <fullName evidence="6">Cyclin family protein</fullName>
    </submittedName>
</protein>
<dbReference type="Pfam" id="PF00134">
    <property type="entry name" value="Cyclin_N"/>
    <property type="match status" value="1"/>
</dbReference>
<dbReference type="Gene3D" id="1.10.472.10">
    <property type="entry name" value="Cyclin-like"/>
    <property type="match status" value="2"/>
</dbReference>
<evidence type="ECO:0000259" key="4">
    <source>
        <dbReference type="SMART" id="SM00385"/>
    </source>
</evidence>
<evidence type="ECO:0000313" key="6">
    <source>
        <dbReference type="EMBL" id="KAK1735336.1"/>
    </source>
</evidence>
<sequence>MATMSTIDGGDFAEWTALVHRERMMAYHMSPVKAKRALPGTSPASAAVDLMAEDDGNMSLPCPSAWREKIVEWCFQVVDHCDMDRDLVFIAMSFFDRYLSRYSVDETLTQLVAMTCLYLAVKVHSSKKISISSIVSLSRGFFRLDQVVKMEMCIMKSLNWYLNPPTPSTFVDILHPMMLELTEDEDSMAEIKDLAKYLLELSVCDGYFINKNPSLIAHAAITAAMNVLATPIKIQRRLQALPTSASPPSIDECAGRLHNIYSVSMSEHQLRRLRREEKPPPLPSSHNVYRETSRDRLV</sequence>
<dbReference type="SUPFAM" id="SSF47954">
    <property type="entry name" value="Cyclin-like"/>
    <property type="match status" value="2"/>
</dbReference>
<dbReference type="AlphaFoldDB" id="A0AAD8XWS6"/>
<organism evidence="6 7">
    <name type="scientific">Skeletonema marinoi</name>
    <dbReference type="NCBI Taxonomy" id="267567"/>
    <lineage>
        <taxon>Eukaryota</taxon>
        <taxon>Sar</taxon>
        <taxon>Stramenopiles</taxon>
        <taxon>Ochrophyta</taxon>
        <taxon>Bacillariophyta</taxon>
        <taxon>Coscinodiscophyceae</taxon>
        <taxon>Thalassiosirophycidae</taxon>
        <taxon>Thalassiosirales</taxon>
        <taxon>Skeletonemataceae</taxon>
        <taxon>Skeletonema</taxon>
        <taxon>Skeletonema marinoi-dohrnii complex</taxon>
    </lineage>
</organism>
<dbReference type="InterPro" id="IPR004367">
    <property type="entry name" value="Cyclin_C-dom"/>
</dbReference>
<keyword evidence="1 2" id="KW-0195">Cyclin</keyword>
<dbReference type="InterPro" id="IPR036915">
    <property type="entry name" value="Cyclin-like_sf"/>
</dbReference>
<dbReference type="SMART" id="SM01332">
    <property type="entry name" value="Cyclin_C"/>
    <property type="match status" value="1"/>
</dbReference>
<feature type="region of interest" description="Disordered" evidence="3">
    <location>
        <begin position="274"/>
        <end position="298"/>
    </location>
</feature>
<evidence type="ECO:0000313" key="7">
    <source>
        <dbReference type="Proteomes" id="UP001224775"/>
    </source>
</evidence>
<feature type="domain" description="Cyclin-like" evidence="4">
    <location>
        <begin position="72"/>
        <end position="156"/>
    </location>
</feature>
<dbReference type="InterPro" id="IPR039361">
    <property type="entry name" value="Cyclin"/>
</dbReference>
<dbReference type="FunFam" id="1.10.472.10:FF:000093">
    <property type="entry name" value="Predicted protein"/>
    <property type="match status" value="1"/>
</dbReference>
<evidence type="ECO:0000256" key="3">
    <source>
        <dbReference type="SAM" id="MobiDB-lite"/>
    </source>
</evidence>
<dbReference type="Pfam" id="PF02984">
    <property type="entry name" value="Cyclin_C"/>
    <property type="match status" value="1"/>
</dbReference>
<comment type="similarity">
    <text evidence="2">Belongs to the cyclin family.</text>
</comment>
<keyword evidence="7" id="KW-1185">Reference proteome</keyword>
<evidence type="ECO:0000259" key="5">
    <source>
        <dbReference type="SMART" id="SM01332"/>
    </source>
</evidence>
<dbReference type="EMBL" id="JATAAI010000034">
    <property type="protein sequence ID" value="KAK1735336.1"/>
    <property type="molecule type" value="Genomic_DNA"/>
</dbReference>
<dbReference type="CDD" id="cd20537">
    <property type="entry name" value="CYCLIN_CCNO-like_rpt2"/>
    <property type="match status" value="1"/>
</dbReference>
<gene>
    <name evidence="6" type="ORF">QTG54_013950</name>
</gene>
<reference evidence="6" key="1">
    <citation type="submission" date="2023-06" db="EMBL/GenBank/DDBJ databases">
        <title>Survivors Of The Sea: Transcriptome response of Skeletonema marinoi to long-term dormancy.</title>
        <authorList>
            <person name="Pinder M.I.M."/>
            <person name="Kourtchenko O."/>
            <person name="Robertson E.K."/>
            <person name="Larsson T."/>
            <person name="Maumus F."/>
            <person name="Osuna-Cruz C.M."/>
            <person name="Vancaester E."/>
            <person name="Stenow R."/>
            <person name="Vandepoele K."/>
            <person name="Ploug H."/>
            <person name="Bruchert V."/>
            <person name="Godhe A."/>
            <person name="Topel M."/>
        </authorList>
    </citation>
    <scope>NUCLEOTIDE SEQUENCE</scope>
    <source>
        <strain evidence="6">R05AC</strain>
    </source>
</reference>
<dbReference type="PANTHER" id="PTHR10177">
    <property type="entry name" value="CYCLINS"/>
    <property type="match status" value="1"/>
</dbReference>
<dbReference type="SMART" id="SM00385">
    <property type="entry name" value="CYCLIN"/>
    <property type="match status" value="2"/>
</dbReference>